<dbReference type="EMBL" id="BARW01032064">
    <property type="protein sequence ID" value="GAJ09193.1"/>
    <property type="molecule type" value="Genomic_DNA"/>
</dbReference>
<protein>
    <submittedName>
        <fullName evidence="1">Uncharacterized protein</fullName>
    </submittedName>
</protein>
<organism evidence="1">
    <name type="scientific">marine sediment metagenome</name>
    <dbReference type="NCBI Taxonomy" id="412755"/>
    <lineage>
        <taxon>unclassified sequences</taxon>
        <taxon>metagenomes</taxon>
        <taxon>ecological metagenomes</taxon>
    </lineage>
</organism>
<gene>
    <name evidence="1" type="ORF">S12H4_50841</name>
</gene>
<dbReference type="AlphaFoldDB" id="X1TV17"/>
<sequence>MGKQDVKEKTIDPIKALQTGNMTTAQAQQMFNGVMPIGDYKGVASILDLDALVKQPLVLAEQKHILGILDGREADYDLSSISLAAGIAGTFATGSLTVPLGEVWYISTVQLFHPSLGAGNQGGANWYCSLWTDRAATPSAFGQPFHSAAQVSLVNSNQTVTDDFWTDAPFLGIGHKDVMLRAPGGTVF</sequence>
<reference evidence="1" key="1">
    <citation type="journal article" date="2014" name="Front. Microbiol.">
        <title>High frequency of phylogenetically diverse reductive dehalogenase-homologous genes in deep subseafloor sedimentary metagenomes.</title>
        <authorList>
            <person name="Kawai M."/>
            <person name="Futagami T."/>
            <person name="Toyoda A."/>
            <person name="Takaki Y."/>
            <person name="Nishi S."/>
            <person name="Hori S."/>
            <person name="Arai W."/>
            <person name="Tsubouchi T."/>
            <person name="Morono Y."/>
            <person name="Uchiyama I."/>
            <person name="Ito T."/>
            <person name="Fujiyama A."/>
            <person name="Inagaki F."/>
            <person name="Takami H."/>
        </authorList>
    </citation>
    <scope>NUCLEOTIDE SEQUENCE</scope>
    <source>
        <strain evidence="1">Expedition CK06-06</strain>
    </source>
</reference>
<feature type="non-terminal residue" evidence="1">
    <location>
        <position position="188"/>
    </location>
</feature>
<proteinExistence type="predicted"/>
<evidence type="ECO:0000313" key="1">
    <source>
        <dbReference type="EMBL" id="GAJ09193.1"/>
    </source>
</evidence>
<accession>X1TV17</accession>
<name>X1TV17_9ZZZZ</name>
<comment type="caution">
    <text evidence="1">The sequence shown here is derived from an EMBL/GenBank/DDBJ whole genome shotgun (WGS) entry which is preliminary data.</text>
</comment>